<dbReference type="GO" id="GO:0008360">
    <property type="term" value="P:regulation of cell shape"/>
    <property type="evidence" value="ECO:0007669"/>
    <property type="project" value="UniProtKB-KW"/>
</dbReference>
<evidence type="ECO:0000313" key="6">
    <source>
        <dbReference type="Proteomes" id="UP000469325"/>
    </source>
</evidence>
<keyword evidence="2" id="KW-0133">Cell shape</keyword>
<dbReference type="EMBL" id="VUNC01000001">
    <property type="protein sequence ID" value="MST71744.1"/>
    <property type="molecule type" value="Genomic_DNA"/>
</dbReference>
<dbReference type="Gene3D" id="3.40.1390.10">
    <property type="entry name" value="MurE/MurF, N-terminal domain"/>
    <property type="match status" value="1"/>
</dbReference>
<keyword evidence="2" id="KW-0131">Cell cycle</keyword>
<dbReference type="Proteomes" id="UP000469325">
    <property type="component" value="Unassembled WGS sequence"/>
</dbReference>
<dbReference type="GO" id="GO:0009252">
    <property type="term" value="P:peptidoglycan biosynthetic process"/>
    <property type="evidence" value="ECO:0007669"/>
    <property type="project" value="UniProtKB-UniPathway"/>
</dbReference>
<dbReference type="PANTHER" id="PTHR23135">
    <property type="entry name" value="MUR LIGASE FAMILY MEMBER"/>
    <property type="match status" value="1"/>
</dbReference>
<dbReference type="AlphaFoldDB" id="A0A6N7XL96"/>
<keyword evidence="2" id="KW-0961">Cell wall biogenesis/degradation</keyword>
<accession>A0A6N7XL96</accession>
<comment type="similarity">
    <text evidence="1">Belongs to the MurCDEF family. MurE subfamily.</text>
</comment>
<dbReference type="GO" id="GO:0005524">
    <property type="term" value="F:ATP binding"/>
    <property type="evidence" value="ECO:0007669"/>
    <property type="project" value="InterPro"/>
</dbReference>
<dbReference type="Pfam" id="PF08245">
    <property type="entry name" value="Mur_ligase_M"/>
    <property type="match status" value="1"/>
</dbReference>
<dbReference type="GO" id="GO:0071555">
    <property type="term" value="P:cell wall organization"/>
    <property type="evidence" value="ECO:0007669"/>
    <property type="project" value="UniProtKB-KW"/>
</dbReference>
<dbReference type="SUPFAM" id="SSF53623">
    <property type="entry name" value="MurD-like peptide ligases, catalytic domain"/>
    <property type="match status" value="1"/>
</dbReference>
<dbReference type="InterPro" id="IPR036615">
    <property type="entry name" value="Mur_ligase_C_dom_sf"/>
</dbReference>
<dbReference type="PANTHER" id="PTHR23135:SF4">
    <property type="entry name" value="UDP-N-ACETYLMURAMOYL-L-ALANYL-D-GLUTAMATE--2,6-DIAMINOPIMELATE LIGASE MURE HOMOLOG, CHLOROPLASTIC"/>
    <property type="match status" value="1"/>
</dbReference>
<reference evidence="5 6" key="1">
    <citation type="submission" date="2019-08" db="EMBL/GenBank/DDBJ databases">
        <title>In-depth cultivation of the pig gut microbiome towards novel bacterial diversity and tailored functional studies.</title>
        <authorList>
            <person name="Wylensek D."/>
            <person name="Hitch T.C.A."/>
            <person name="Clavel T."/>
        </authorList>
    </citation>
    <scope>NUCLEOTIDE SEQUENCE [LARGE SCALE GENOMIC DNA]</scope>
    <source>
        <strain evidence="5 6">CA-Schmier-601-WT-1</strain>
    </source>
</reference>
<comment type="pathway">
    <text evidence="2">Cell wall biogenesis; peptidoglycan biosynthesis.</text>
</comment>
<dbReference type="UniPathway" id="UPA00219"/>
<name>A0A6N7XL96_9ACTN</name>
<keyword evidence="6" id="KW-1185">Reference proteome</keyword>
<keyword evidence="5" id="KW-0436">Ligase</keyword>
<proteinExistence type="inferred from homology"/>
<dbReference type="SUPFAM" id="SSF53244">
    <property type="entry name" value="MurD-like peptide ligases, peptide-binding domain"/>
    <property type="match status" value="1"/>
</dbReference>
<keyword evidence="2" id="KW-0132">Cell division</keyword>
<dbReference type="Pfam" id="PF02875">
    <property type="entry name" value="Mur_ligase_C"/>
    <property type="match status" value="1"/>
</dbReference>
<dbReference type="GO" id="GO:0051301">
    <property type="term" value="P:cell division"/>
    <property type="evidence" value="ECO:0007669"/>
    <property type="project" value="UniProtKB-KW"/>
</dbReference>
<keyword evidence="2" id="KW-0573">Peptidoglycan synthesis</keyword>
<evidence type="ECO:0000259" key="4">
    <source>
        <dbReference type="Pfam" id="PF08245"/>
    </source>
</evidence>
<dbReference type="GO" id="GO:0005737">
    <property type="term" value="C:cytoplasm"/>
    <property type="evidence" value="ECO:0007669"/>
    <property type="project" value="UniProtKB-SubCell"/>
</dbReference>
<feature type="domain" description="Mur ligase C-terminal" evidence="3">
    <location>
        <begin position="348"/>
        <end position="478"/>
    </location>
</feature>
<dbReference type="GO" id="GO:0016881">
    <property type="term" value="F:acid-amino acid ligase activity"/>
    <property type="evidence" value="ECO:0007669"/>
    <property type="project" value="InterPro"/>
</dbReference>
<comment type="caution">
    <text evidence="5">The sequence shown here is derived from an EMBL/GenBank/DDBJ whole genome shotgun (WGS) entry which is preliminary data.</text>
</comment>
<protein>
    <submittedName>
        <fullName evidence="5">UDP-N-acetylmuramoyl-L-alanyl-D-glutamate--2, 6-diaminopimelate ligase</fullName>
    </submittedName>
</protein>
<evidence type="ECO:0000256" key="1">
    <source>
        <dbReference type="ARBA" id="ARBA00005898"/>
    </source>
</evidence>
<dbReference type="Gene3D" id="3.40.1190.10">
    <property type="entry name" value="Mur-like, catalytic domain"/>
    <property type="match status" value="1"/>
</dbReference>
<sequence length="510" mass="54973">MNTTLESIASLLGGAGLLARNPSLGSAADAPVTGADSDSRFAAPGHLFVCKGAAFRPQYLSSAIADGAVAYLCDESHADALAPVAGDVPALVATDDGLRPAMALASAEAWGHPDRNLDVVGITGTKGKSTTSYMLRTILDAGEPYSRAGILGSIETYDGRERAESVNTTPEAPDLWRHLANARDAGLPHMVMEVSSQALKYDRVDHLRLDVACFLNIGRDHISPREHPSFEDYFQSKLRIFDQADVAVVNLETDHVDEVLSHASRCNRVVTFSARGDRDADVWADDVVPFMGGIRLVAHTPSWEGELVVSIPGLFNAENALCAVAACEVLGIGYEQVRDGLAKVSVPGRMELLPSPTPRVVGIVDYAHNKLSYQRFFSSISKEFPGRSIIAVLGAPGGKAYERRHELPEEASKWADVLIYTEEDPAGEPVEQICRQLADATPKGQAHEVIVDRPQAIRRAVELALQSDRGAVVCLLAKGDETRQHVGDSYVPCETDGALFARAMRELYHN</sequence>
<dbReference type="InterPro" id="IPR005761">
    <property type="entry name" value="UDP-N-AcMur-Glu-dNH2Pim_ligase"/>
</dbReference>
<evidence type="ECO:0000313" key="5">
    <source>
        <dbReference type="EMBL" id="MST71744.1"/>
    </source>
</evidence>
<dbReference type="InterPro" id="IPR035911">
    <property type="entry name" value="MurE/MurF_N"/>
</dbReference>
<comment type="subcellular location">
    <subcellularLocation>
        <location evidence="2">Cytoplasm</location>
    </subcellularLocation>
</comment>
<dbReference type="RefSeq" id="WP_154433501.1">
    <property type="nucleotide sequence ID" value="NZ_VUNC01000001.1"/>
</dbReference>
<dbReference type="SUPFAM" id="SSF63418">
    <property type="entry name" value="MurE/MurF N-terminal domain"/>
    <property type="match status" value="1"/>
</dbReference>
<feature type="domain" description="Mur ligase central" evidence="4">
    <location>
        <begin position="122"/>
        <end position="327"/>
    </location>
</feature>
<dbReference type="InterPro" id="IPR036565">
    <property type="entry name" value="Mur-like_cat_sf"/>
</dbReference>
<dbReference type="InterPro" id="IPR013221">
    <property type="entry name" value="Mur_ligase_cen"/>
</dbReference>
<dbReference type="NCBIfam" id="TIGR01085">
    <property type="entry name" value="murE"/>
    <property type="match status" value="1"/>
</dbReference>
<evidence type="ECO:0000259" key="3">
    <source>
        <dbReference type="Pfam" id="PF02875"/>
    </source>
</evidence>
<dbReference type="Gene3D" id="3.90.190.20">
    <property type="entry name" value="Mur ligase, C-terminal domain"/>
    <property type="match status" value="1"/>
</dbReference>
<evidence type="ECO:0000256" key="2">
    <source>
        <dbReference type="RuleBase" id="RU004135"/>
    </source>
</evidence>
<dbReference type="InterPro" id="IPR004101">
    <property type="entry name" value="Mur_ligase_C"/>
</dbReference>
<gene>
    <name evidence="5" type="ORF">FYJ68_01260</name>
</gene>
<organism evidence="5 6">
    <name type="scientific">Olsenella porci</name>
    <dbReference type="NCBI Taxonomy" id="2652279"/>
    <lineage>
        <taxon>Bacteria</taxon>
        <taxon>Bacillati</taxon>
        <taxon>Actinomycetota</taxon>
        <taxon>Coriobacteriia</taxon>
        <taxon>Coriobacteriales</taxon>
        <taxon>Atopobiaceae</taxon>
        <taxon>Olsenella</taxon>
    </lineage>
</organism>